<feature type="transmembrane region" description="Helical" evidence="2">
    <location>
        <begin position="268"/>
        <end position="285"/>
    </location>
</feature>
<feature type="transmembrane region" description="Helical" evidence="2">
    <location>
        <begin position="20"/>
        <end position="38"/>
    </location>
</feature>
<dbReference type="InterPro" id="IPR014221">
    <property type="entry name" value="SpoII_E"/>
</dbReference>
<dbReference type="EMBL" id="CYZX01000008">
    <property type="protein sequence ID" value="CUO34467.1"/>
    <property type="molecule type" value="Genomic_DNA"/>
</dbReference>
<dbReference type="Proteomes" id="UP000095594">
    <property type="component" value="Unassembled WGS sequence"/>
</dbReference>
<gene>
    <name evidence="4" type="primary">spoIIE</name>
    <name evidence="4" type="ORF">ERS852471_01385</name>
</gene>
<dbReference type="Pfam" id="PF07228">
    <property type="entry name" value="SpoIIE"/>
    <property type="match status" value="1"/>
</dbReference>
<keyword evidence="1 4" id="KW-0378">Hydrolase</keyword>
<evidence type="ECO:0000256" key="1">
    <source>
        <dbReference type="ARBA" id="ARBA00022801"/>
    </source>
</evidence>
<dbReference type="PANTHER" id="PTHR43156:SF2">
    <property type="entry name" value="STAGE II SPORULATION PROTEIN E"/>
    <property type="match status" value="1"/>
</dbReference>
<feature type="transmembrane region" description="Helical" evidence="2">
    <location>
        <begin position="210"/>
        <end position="238"/>
    </location>
</feature>
<feature type="transmembrane region" description="Helical" evidence="2">
    <location>
        <begin position="245"/>
        <end position="262"/>
    </location>
</feature>
<evidence type="ECO:0000313" key="5">
    <source>
        <dbReference type="Proteomes" id="UP000095594"/>
    </source>
</evidence>
<dbReference type="InterPro" id="IPR001932">
    <property type="entry name" value="PPM-type_phosphatase-like_dom"/>
</dbReference>
<dbReference type="NCBIfam" id="TIGR02865">
    <property type="entry name" value="spore_II_E"/>
    <property type="match status" value="1"/>
</dbReference>
<keyword evidence="2" id="KW-0812">Transmembrane</keyword>
<evidence type="ECO:0000256" key="2">
    <source>
        <dbReference type="SAM" id="Phobius"/>
    </source>
</evidence>
<feature type="domain" description="PPM-type phosphatase" evidence="3">
    <location>
        <begin position="573"/>
        <end position="787"/>
    </location>
</feature>
<accession>A0A174EAS1</accession>
<evidence type="ECO:0000259" key="3">
    <source>
        <dbReference type="SMART" id="SM00331"/>
    </source>
</evidence>
<dbReference type="RefSeq" id="WP_055265035.1">
    <property type="nucleotide sequence ID" value="NZ_CABIXQ010000008.1"/>
</dbReference>
<dbReference type="Gene3D" id="3.60.40.10">
    <property type="entry name" value="PPM-type phosphatase domain"/>
    <property type="match status" value="1"/>
</dbReference>
<dbReference type="SMART" id="SM00331">
    <property type="entry name" value="PP2C_SIG"/>
    <property type="match status" value="1"/>
</dbReference>
<name>A0A174EAS1_9CLOT</name>
<feature type="transmembrane region" description="Helical" evidence="2">
    <location>
        <begin position="142"/>
        <end position="161"/>
    </location>
</feature>
<evidence type="ECO:0000313" key="4">
    <source>
        <dbReference type="EMBL" id="CUO34467.1"/>
    </source>
</evidence>
<feature type="transmembrane region" description="Helical" evidence="2">
    <location>
        <begin position="182"/>
        <end position="204"/>
    </location>
</feature>
<dbReference type="PANTHER" id="PTHR43156">
    <property type="entry name" value="STAGE II SPORULATION PROTEIN E-RELATED"/>
    <property type="match status" value="1"/>
</dbReference>
<dbReference type="GO" id="GO:0004722">
    <property type="term" value="F:protein serine/threonine phosphatase activity"/>
    <property type="evidence" value="ECO:0007669"/>
    <property type="project" value="UniProtKB-EC"/>
</dbReference>
<feature type="transmembrane region" description="Helical" evidence="2">
    <location>
        <begin position="292"/>
        <end position="311"/>
    </location>
</feature>
<keyword evidence="2" id="KW-0472">Membrane</keyword>
<sequence length="791" mass="88131">MQYEVKVPTYKRVNKRKINLESNLATMIVAFVIGITLGRVNLNFVEGLTLAPFGIAYLISTIIKRQEREYLTAFVSVSLGYLSTYKVIDNAFIYFIIAVSIVTYGYVMNKLDKKISKKILFLITTTIYVALGTVIGNQGIGINLGFSIIEAISIIPFFYIINYGVSCLSEIKTNYIFSVEELISIAIILCLIVAGIGGFELLGIKIRDLLGLIAVITIAYSGGISAGTILGVTMGIIIGITTKNLFLPIGLYSICGLIVGIFKDTGKIFSALAYIIAYSLVVMYSDSIGLANIFQVSISAIWLLLIPNNFIKDILAEINNEEKSKNINEIQIQGIKNEFMDRLDGFKNILNTISDSLNNLSENNNLLIKNKSVALIENLADRVCSNCELNNKCWGRELHTTFSCFGELIGSCESGKIIIPKDLDRKCVKLNTLLKGTENLLNNYTVNENVKNRLVEGRKLIANQMNNMSIAMSDIIRDFEKDVTNCMEVDKLLRKTFVKNNIKYNDLYSYTDRCGHLKIKVKRDNCEGCSYCIKNVLPVISDLIKIPLSLTDDGCRINPNNNECTFVIEETPKYNILSYAAFTPKDGEKYSGDTFSFGKNKNGLYVTILSDGMGSGPEAGAESNITVNLIEKFMEQGFDESTSINTINSIMGMKFNEDEKFTTLDMNSIDLYTGDVSFIKVGGVVSFIKRGKEVEVIESSELPFGILDSIEIKKIKRKIKHGDIIVTITDGILDVDKNNAGNYKWVKEYLEKSTNNPEYLSRDILEKAKELSNGKIFDDMTVVVSKAYSIY</sequence>
<dbReference type="InterPro" id="IPR052016">
    <property type="entry name" value="Bact_Sigma-Reg"/>
</dbReference>
<feature type="transmembrane region" description="Helical" evidence="2">
    <location>
        <begin position="119"/>
        <end position="136"/>
    </location>
</feature>
<dbReference type="Pfam" id="PF19732">
    <property type="entry name" value="SpoIIE_N"/>
    <property type="match status" value="1"/>
</dbReference>
<dbReference type="AlphaFoldDB" id="A0A174EAS1"/>
<feature type="transmembrane region" description="Helical" evidence="2">
    <location>
        <begin position="91"/>
        <end position="107"/>
    </location>
</feature>
<protein>
    <submittedName>
        <fullName evidence="4">Sporulation stage II, protein E</fullName>
        <ecNumber evidence="4">3.1.3.16</ecNumber>
    </submittedName>
</protein>
<reference evidence="4 5" key="1">
    <citation type="submission" date="2015-09" db="EMBL/GenBank/DDBJ databases">
        <authorList>
            <consortium name="Pathogen Informatics"/>
        </authorList>
    </citation>
    <scope>NUCLEOTIDE SEQUENCE [LARGE SCALE GENOMIC DNA]</scope>
    <source>
        <strain evidence="4 5">2789STDY5834856</strain>
    </source>
</reference>
<proteinExistence type="predicted"/>
<dbReference type="SUPFAM" id="SSF81606">
    <property type="entry name" value="PP2C-like"/>
    <property type="match status" value="1"/>
</dbReference>
<dbReference type="EC" id="3.1.3.16" evidence="4"/>
<keyword evidence="2" id="KW-1133">Transmembrane helix</keyword>
<organism evidence="4 5">
    <name type="scientific">Clostridium disporicum</name>
    <dbReference type="NCBI Taxonomy" id="84024"/>
    <lineage>
        <taxon>Bacteria</taxon>
        <taxon>Bacillati</taxon>
        <taxon>Bacillota</taxon>
        <taxon>Clostridia</taxon>
        <taxon>Eubacteriales</taxon>
        <taxon>Clostridiaceae</taxon>
        <taxon>Clostridium</taxon>
    </lineage>
</organism>
<dbReference type="InterPro" id="IPR036457">
    <property type="entry name" value="PPM-type-like_dom_sf"/>
</dbReference>
<dbReference type="OrthoDB" id="9763774at2"/>
<dbReference type="InterPro" id="IPR045768">
    <property type="entry name" value="SpoIIE_N"/>
</dbReference>